<feature type="region of interest" description="Disordered" evidence="1">
    <location>
        <begin position="151"/>
        <end position="224"/>
    </location>
</feature>
<name>A0A1C2EAU9_9HYPH</name>
<comment type="caution">
    <text evidence="3">The sequence shown here is derived from an EMBL/GenBank/DDBJ whole genome shotgun (WGS) entry which is preliminary data.</text>
</comment>
<dbReference type="EMBL" id="MDEO01000022">
    <property type="protein sequence ID" value="OCX24105.1"/>
    <property type="molecule type" value="Genomic_DNA"/>
</dbReference>
<feature type="region of interest" description="Disordered" evidence="1">
    <location>
        <begin position="94"/>
        <end position="124"/>
    </location>
</feature>
<evidence type="ECO:0000313" key="4">
    <source>
        <dbReference type="Proteomes" id="UP000094412"/>
    </source>
</evidence>
<proteinExistence type="predicted"/>
<evidence type="ECO:0000313" key="3">
    <source>
        <dbReference type="EMBL" id="OCX24105.1"/>
    </source>
</evidence>
<feature type="compositionally biased region" description="Basic and acidic residues" evidence="1">
    <location>
        <begin position="178"/>
        <end position="188"/>
    </location>
</feature>
<organism evidence="3 4">
    <name type="scientific">Mesorhizobium hungaricum</name>
    <dbReference type="NCBI Taxonomy" id="1566387"/>
    <lineage>
        <taxon>Bacteria</taxon>
        <taxon>Pseudomonadati</taxon>
        <taxon>Pseudomonadota</taxon>
        <taxon>Alphaproteobacteria</taxon>
        <taxon>Hyphomicrobiales</taxon>
        <taxon>Phyllobacteriaceae</taxon>
        <taxon>Mesorhizobium</taxon>
    </lineage>
</organism>
<evidence type="ECO:0000256" key="1">
    <source>
        <dbReference type="SAM" id="MobiDB-lite"/>
    </source>
</evidence>
<evidence type="ECO:0000256" key="2">
    <source>
        <dbReference type="SAM" id="SignalP"/>
    </source>
</evidence>
<dbReference type="AlphaFoldDB" id="A0A1C2EAU9"/>
<keyword evidence="2" id="KW-0732">Signal</keyword>
<protein>
    <recommendedName>
        <fullName evidence="5">DUF3035 domain-containing protein</fullName>
    </recommendedName>
</protein>
<dbReference type="Proteomes" id="UP000094412">
    <property type="component" value="Unassembled WGS sequence"/>
</dbReference>
<evidence type="ECO:0008006" key="5">
    <source>
        <dbReference type="Google" id="ProtNLM"/>
    </source>
</evidence>
<accession>A0A1C2EAU9</accession>
<sequence>MSAWVHCRAIGAGQRSRVKYFSMTERRCARALVLVPLMASGLALAGCVGSPTYGTDKPADQQLLGDLSNAISLRPPKKDAIDYKPRAVLVKPKAGTKEALPAPQDSITQTAGGEWPESPEQRRARLRAEATANENNPNYQTQIVGDDVQSDPAAVRKAMAESGSSHPPAPDTGQAVSKRAEVARRIAASEKGTPTSRKFLTDPPTAYRTAADTAPQNDVGEDEYKKERRLKKEALAKSGKSGWFDWWN</sequence>
<keyword evidence="4" id="KW-1185">Reference proteome</keyword>
<feature type="signal peptide" evidence="2">
    <location>
        <begin position="1"/>
        <end position="45"/>
    </location>
</feature>
<gene>
    <name evidence="3" type="ORF">QV13_02225</name>
</gene>
<reference evidence="3 4" key="1">
    <citation type="submission" date="2016-08" db="EMBL/GenBank/DDBJ databases">
        <title>Whole genome sequence of Mesorhizobium sp. strain UASWS1009 isolated from industrial sewage.</title>
        <authorList>
            <person name="Crovadore J."/>
            <person name="Calmin G."/>
            <person name="Chablais R."/>
            <person name="Cochard B."/>
            <person name="Lefort F."/>
        </authorList>
    </citation>
    <scope>NUCLEOTIDE SEQUENCE [LARGE SCALE GENOMIC DNA]</scope>
    <source>
        <strain evidence="3 4">UASWS1009</strain>
    </source>
</reference>
<feature type="chain" id="PRO_5008660375" description="DUF3035 domain-containing protein" evidence="2">
    <location>
        <begin position="46"/>
        <end position="248"/>
    </location>
</feature>